<evidence type="ECO:0000256" key="2">
    <source>
        <dbReference type="SAM" id="MobiDB-lite"/>
    </source>
</evidence>
<organism evidence="3 4">
    <name type="scientific">Tritrichomonas musculus</name>
    <dbReference type="NCBI Taxonomy" id="1915356"/>
    <lineage>
        <taxon>Eukaryota</taxon>
        <taxon>Metamonada</taxon>
        <taxon>Parabasalia</taxon>
        <taxon>Tritrichomonadida</taxon>
        <taxon>Tritrichomonadidae</taxon>
        <taxon>Tritrichomonas</taxon>
    </lineage>
</organism>
<feature type="compositionally biased region" description="Low complexity" evidence="2">
    <location>
        <begin position="304"/>
        <end position="313"/>
    </location>
</feature>
<comment type="caution">
    <text evidence="3">The sequence shown here is derived from an EMBL/GenBank/DDBJ whole genome shotgun (WGS) entry which is preliminary data.</text>
</comment>
<dbReference type="EMBL" id="JAPFFF010000009">
    <property type="protein sequence ID" value="KAK8882202.1"/>
    <property type="molecule type" value="Genomic_DNA"/>
</dbReference>
<proteinExistence type="predicted"/>
<keyword evidence="1" id="KW-0175">Coiled coil</keyword>
<evidence type="ECO:0000313" key="4">
    <source>
        <dbReference type="Proteomes" id="UP001470230"/>
    </source>
</evidence>
<dbReference type="Proteomes" id="UP001470230">
    <property type="component" value="Unassembled WGS sequence"/>
</dbReference>
<name>A0ABR2JTK0_9EUKA</name>
<keyword evidence="4" id="KW-1185">Reference proteome</keyword>
<feature type="coiled-coil region" evidence="1">
    <location>
        <begin position="96"/>
        <end position="123"/>
    </location>
</feature>
<feature type="compositionally biased region" description="Low complexity" evidence="2">
    <location>
        <begin position="1"/>
        <end position="16"/>
    </location>
</feature>
<gene>
    <name evidence="3" type="ORF">M9Y10_044843</name>
</gene>
<evidence type="ECO:0000313" key="3">
    <source>
        <dbReference type="EMBL" id="KAK8882202.1"/>
    </source>
</evidence>
<feature type="region of interest" description="Disordered" evidence="2">
    <location>
        <begin position="298"/>
        <end position="343"/>
    </location>
</feature>
<reference evidence="3 4" key="1">
    <citation type="submission" date="2024-04" db="EMBL/GenBank/DDBJ databases">
        <title>Tritrichomonas musculus Genome.</title>
        <authorList>
            <person name="Alves-Ferreira E."/>
            <person name="Grigg M."/>
            <person name="Lorenzi H."/>
            <person name="Galac M."/>
        </authorList>
    </citation>
    <scope>NUCLEOTIDE SEQUENCE [LARGE SCALE GENOMIC DNA]</scope>
    <source>
        <strain evidence="3 4">EAF2021</strain>
    </source>
</reference>
<accession>A0ABR2JTK0</accession>
<evidence type="ECO:0000256" key="1">
    <source>
        <dbReference type="SAM" id="Coils"/>
    </source>
</evidence>
<sequence>MSSNASSRISNSSRASTAMTFEESEQKIHRLQEAIETASMMKNYERSAQLQAILDKHMIIHNKLLAERKVQDNTIIINELETAKLEKESQILRSLINQMQNIYASYDRDYADLEKRHNEKIAELQNTFARPKYTTLPTSASMRALQRAESFYAKNKDFKAAAAIRNQIRQQSQREMNDFKQSTSNTIDAKIRDAVRHYQTEQKCFSERLQSEKNLLKKETLKTIVSLDNRFKNLLKKQTGTSDHDFELMTEFKNTVFNSIDNEFAQFAKNLQEQYGAPNPSSENLVAPDPRPIQLLPYQTLGKSTNMNNSRTTSSRDIKTARSPRRYNRMSTSNSLRSQDDPVQTALERRNRAFDISQPLSSH</sequence>
<feature type="region of interest" description="Disordered" evidence="2">
    <location>
        <begin position="1"/>
        <end position="25"/>
    </location>
</feature>
<protein>
    <submittedName>
        <fullName evidence="3">Uncharacterized protein</fullName>
    </submittedName>
</protein>